<feature type="domain" description="HPt" evidence="9">
    <location>
        <begin position="215"/>
        <end position="304"/>
    </location>
</feature>
<sequence length="307" mass="32508">MSTATATLTPARHRVEPAARRPGIVHALVTRVLPGVLLVALLALLAALILVPRLLGWAPLTVLSGSMEPTIPTGSQIVISPVADVESLEVGDVITVMPYPDDPTLVTHRIVERAETPAGPSFRTQGDANDVVDPWEVTETQVRGEVRYWVPAAGYVATALSGHTKAIGTAVIAAALFCYAALQVVRAGRERRAEDVVVGPVVDRERLTRLEDEVGHEAAVGMVERFVDMLPTRVARLHEAVAAGEVPELRDASLSLGGTASMLGADRLAEVAATCRAADAAIAREVLAELDRLADATERELVAAQRA</sequence>
<keyword evidence="2 8" id="KW-0812">Transmembrane</keyword>
<dbReference type="InterPro" id="IPR001733">
    <property type="entry name" value="Peptidase_S26B"/>
</dbReference>
<dbReference type="EC" id="3.4.21.89" evidence="5"/>
<gene>
    <name evidence="10" type="ORF">H9624_08935</name>
</gene>
<name>A0ABR8Z298_9MICO</name>
<keyword evidence="10" id="KW-0378">Hydrolase</keyword>
<dbReference type="SUPFAM" id="SSF51306">
    <property type="entry name" value="LexA/Signal peptidase"/>
    <property type="match status" value="1"/>
</dbReference>
<evidence type="ECO:0000256" key="8">
    <source>
        <dbReference type="SAM" id="Phobius"/>
    </source>
</evidence>
<dbReference type="InterPro" id="IPR008207">
    <property type="entry name" value="Sig_transdc_His_kin_Hpt_dom"/>
</dbReference>
<dbReference type="RefSeq" id="WP_251839561.1">
    <property type="nucleotide sequence ID" value="NZ_JACSPO010000004.1"/>
</dbReference>
<dbReference type="EMBL" id="JACSPO010000004">
    <property type="protein sequence ID" value="MBD8062448.1"/>
    <property type="molecule type" value="Genomic_DNA"/>
</dbReference>
<feature type="coiled-coil region" evidence="7">
    <location>
        <begin position="280"/>
        <end position="307"/>
    </location>
</feature>
<dbReference type="Proteomes" id="UP000661894">
    <property type="component" value="Unassembled WGS sequence"/>
</dbReference>
<evidence type="ECO:0000256" key="6">
    <source>
        <dbReference type="PROSITE-ProRule" id="PRU00110"/>
    </source>
</evidence>
<evidence type="ECO:0000259" key="9">
    <source>
        <dbReference type="PROSITE" id="PS50894"/>
    </source>
</evidence>
<dbReference type="CDD" id="cd06530">
    <property type="entry name" value="S26_SPase_I"/>
    <property type="match status" value="1"/>
</dbReference>
<dbReference type="GO" id="GO:0009003">
    <property type="term" value="F:signal peptidase activity"/>
    <property type="evidence" value="ECO:0007669"/>
    <property type="project" value="UniProtKB-EC"/>
</dbReference>
<evidence type="ECO:0000256" key="4">
    <source>
        <dbReference type="ARBA" id="ARBA00023136"/>
    </source>
</evidence>
<organism evidence="10 11">
    <name type="scientific">Oceanitalea stevensii</name>
    <dbReference type="NCBI Taxonomy" id="2763072"/>
    <lineage>
        <taxon>Bacteria</taxon>
        <taxon>Bacillati</taxon>
        <taxon>Actinomycetota</taxon>
        <taxon>Actinomycetes</taxon>
        <taxon>Micrococcales</taxon>
        <taxon>Bogoriellaceae</taxon>
        <taxon>Georgenia</taxon>
    </lineage>
</organism>
<keyword evidence="3 8" id="KW-1133">Transmembrane helix</keyword>
<dbReference type="NCBIfam" id="TIGR02228">
    <property type="entry name" value="sigpep_I_arch"/>
    <property type="match status" value="1"/>
</dbReference>
<dbReference type="InterPro" id="IPR036641">
    <property type="entry name" value="HPT_dom_sf"/>
</dbReference>
<dbReference type="Pfam" id="PF10502">
    <property type="entry name" value="Peptidase_S26"/>
    <property type="match status" value="1"/>
</dbReference>
<evidence type="ECO:0000256" key="7">
    <source>
        <dbReference type="SAM" id="Coils"/>
    </source>
</evidence>
<comment type="subcellular location">
    <subcellularLocation>
        <location evidence="1">Membrane</location>
    </subcellularLocation>
</comment>
<feature type="transmembrane region" description="Helical" evidence="8">
    <location>
        <begin position="28"/>
        <end position="51"/>
    </location>
</feature>
<proteinExistence type="predicted"/>
<dbReference type="SUPFAM" id="SSF47226">
    <property type="entry name" value="Histidine-containing phosphotransfer domain, HPT domain"/>
    <property type="match status" value="1"/>
</dbReference>
<protein>
    <recommendedName>
        <fullName evidence="5">Signal peptidase I</fullName>
        <ecNumber evidence="5">3.4.21.89</ecNumber>
    </recommendedName>
</protein>
<comment type="caution">
    <text evidence="10">The sequence shown here is derived from an EMBL/GenBank/DDBJ whole genome shotgun (WGS) entry which is preliminary data.</text>
</comment>
<evidence type="ECO:0000256" key="2">
    <source>
        <dbReference type="ARBA" id="ARBA00022692"/>
    </source>
</evidence>
<keyword evidence="4 8" id="KW-0472">Membrane</keyword>
<keyword evidence="7" id="KW-0175">Coiled coil</keyword>
<dbReference type="InterPro" id="IPR036286">
    <property type="entry name" value="LexA/Signal_pep-like_sf"/>
</dbReference>
<keyword evidence="11" id="KW-1185">Reference proteome</keyword>
<evidence type="ECO:0000256" key="5">
    <source>
        <dbReference type="NCBIfam" id="TIGR02228"/>
    </source>
</evidence>
<evidence type="ECO:0000313" key="11">
    <source>
        <dbReference type="Proteomes" id="UP000661894"/>
    </source>
</evidence>
<evidence type="ECO:0000256" key="1">
    <source>
        <dbReference type="ARBA" id="ARBA00004370"/>
    </source>
</evidence>
<comment type="caution">
    <text evidence="6">Lacks conserved residue(s) required for the propagation of feature annotation.</text>
</comment>
<dbReference type="PROSITE" id="PS50894">
    <property type="entry name" value="HPT"/>
    <property type="match status" value="1"/>
</dbReference>
<dbReference type="Pfam" id="PF01627">
    <property type="entry name" value="Hpt"/>
    <property type="match status" value="1"/>
</dbReference>
<accession>A0ABR8Z298</accession>
<reference evidence="10 11" key="1">
    <citation type="submission" date="2020-08" db="EMBL/GenBank/DDBJ databases">
        <title>A Genomic Blueprint of the Chicken Gut Microbiome.</title>
        <authorList>
            <person name="Gilroy R."/>
            <person name="Ravi A."/>
            <person name="Getino M."/>
            <person name="Pursley I."/>
            <person name="Horton D.L."/>
            <person name="Alikhan N.-F."/>
            <person name="Baker D."/>
            <person name="Gharbi K."/>
            <person name="Hall N."/>
            <person name="Watson M."/>
            <person name="Adriaenssens E.M."/>
            <person name="Foster-Nyarko E."/>
            <person name="Jarju S."/>
            <person name="Secka A."/>
            <person name="Antonio M."/>
            <person name="Oren A."/>
            <person name="Chaudhuri R."/>
            <person name="La Ragione R.M."/>
            <person name="Hildebrand F."/>
            <person name="Pallen M.J."/>
        </authorList>
    </citation>
    <scope>NUCLEOTIDE SEQUENCE [LARGE SCALE GENOMIC DNA]</scope>
    <source>
        <strain evidence="10 11">Sa1BUA1</strain>
    </source>
</reference>
<dbReference type="InterPro" id="IPR019533">
    <property type="entry name" value="Peptidase_S26"/>
</dbReference>
<evidence type="ECO:0000313" key="10">
    <source>
        <dbReference type="EMBL" id="MBD8062448.1"/>
    </source>
</evidence>
<dbReference type="Gene3D" id="1.20.120.160">
    <property type="entry name" value="HPT domain"/>
    <property type="match status" value="1"/>
</dbReference>
<evidence type="ECO:0000256" key="3">
    <source>
        <dbReference type="ARBA" id="ARBA00022989"/>
    </source>
</evidence>